<protein>
    <submittedName>
        <fullName evidence="2">Membrane protein</fullName>
    </submittedName>
</protein>
<feature type="transmembrane region" description="Helical" evidence="1">
    <location>
        <begin position="102"/>
        <end position="121"/>
    </location>
</feature>
<keyword evidence="1" id="KW-0812">Transmembrane</keyword>
<feature type="transmembrane region" description="Helical" evidence="1">
    <location>
        <begin position="70"/>
        <end position="90"/>
    </location>
</feature>
<sequence>MAMDAKKALGAGIAAGLISGLVKLGWENVLPPRTADRDAENPPYKTMKLLGVPDKLIHQKYHFSGHEIEWPGFIIHFGFSASFAALYELLRHKYPAIAKDHGTLYGIGVWAAFHLGVMPALNVVPSAKDQPKDEHVSELLGHMVWMWTNDLVGKKIYAELTNKKD</sequence>
<keyword evidence="1" id="KW-1133">Transmembrane helix</keyword>
<dbReference type="Pfam" id="PF07274">
    <property type="entry name" value="DUF1440"/>
    <property type="match status" value="1"/>
</dbReference>
<evidence type="ECO:0000256" key="1">
    <source>
        <dbReference type="SAM" id="Phobius"/>
    </source>
</evidence>
<evidence type="ECO:0000313" key="3">
    <source>
        <dbReference type="Proteomes" id="UP000286848"/>
    </source>
</evidence>
<evidence type="ECO:0000313" key="2">
    <source>
        <dbReference type="EMBL" id="GBG94204.1"/>
    </source>
</evidence>
<dbReference type="EMBL" id="BFFP01000007">
    <property type="protein sequence ID" value="GBG94204.1"/>
    <property type="molecule type" value="Genomic_DNA"/>
</dbReference>
<keyword evidence="1" id="KW-0472">Membrane</keyword>
<reference evidence="2 3" key="1">
    <citation type="journal article" date="2019" name="Int. J. Syst. Evol. Microbiol.">
        <title>Lactobacillus salitolerans sp. nov., a novel lactic acid bacterium isolated from spent mushroom substrates.</title>
        <authorList>
            <person name="Tohno M."/>
            <person name="Tanizawa Y."/>
            <person name="Kojima Y."/>
            <person name="Sakamoto M."/>
            <person name="Nakamura Y."/>
            <person name="Ohkuma M."/>
            <person name="Kobayashi H."/>
        </authorList>
    </citation>
    <scope>NUCLEOTIDE SEQUENCE [LARGE SCALE GENOMIC DNA]</scope>
    <source>
        <strain evidence="2 3">YK43</strain>
    </source>
</reference>
<keyword evidence="3" id="KW-1185">Reference proteome</keyword>
<accession>A0A401IRS5</accession>
<proteinExistence type="predicted"/>
<comment type="caution">
    <text evidence="2">The sequence shown here is derived from an EMBL/GenBank/DDBJ whole genome shotgun (WGS) entry which is preliminary data.</text>
</comment>
<name>A0A401IRS5_9LACO</name>
<gene>
    <name evidence="2" type="ORF">LFYK43_06630</name>
</gene>
<organism evidence="2 3">
    <name type="scientific">Ligilactobacillus salitolerans</name>
    <dbReference type="NCBI Taxonomy" id="1808352"/>
    <lineage>
        <taxon>Bacteria</taxon>
        <taxon>Bacillati</taxon>
        <taxon>Bacillota</taxon>
        <taxon>Bacilli</taxon>
        <taxon>Lactobacillales</taxon>
        <taxon>Lactobacillaceae</taxon>
        <taxon>Ligilactobacillus</taxon>
    </lineage>
</organism>
<dbReference type="InterPro" id="IPR009898">
    <property type="entry name" value="DUF1440"/>
</dbReference>
<dbReference type="OrthoDB" id="1629003at2"/>
<dbReference type="AlphaFoldDB" id="A0A401IRS5"/>
<dbReference type="Proteomes" id="UP000286848">
    <property type="component" value="Unassembled WGS sequence"/>
</dbReference>
<dbReference type="RefSeq" id="WP_124975391.1">
    <property type="nucleotide sequence ID" value="NZ_BFFP01000007.1"/>
</dbReference>